<name>A0A174ITP9_9BACE</name>
<evidence type="ECO:0000313" key="1">
    <source>
        <dbReference type="EMBL" id="CUO88269.1"/>
    </source>
</evidence>
<reference evidence="1 2" key="1">
    <citation type="submission" date="2015-09" db="EMBL/GenBank/DDBJ databases">
        <authorList>
            <consortium name="Pathogen Informatics"/>
        </authorList>
    </citation>
    <scope>NUCLEOTIDE SEQUENCE [LARGE SCALE GENOMIC DNA]</scope>
    <source>
        <strain evidence="1 2">2789STDY5834880</strain>
    </source>
</reference>
<dbReference type="AlphaFoldDB" id="A0A174ITP9"/>
<evidence type="ECO:0000313" key="2">
    <source>
        <dbReference type="Proteomes" id="UP000095657"/>
    </source>
</evidence>
<dbReference type="Proteomes" id="UP000095657">
    <property type="component" value="Unassembled WGS sequence"/>
</dbReference>
<organism evidence="1 2">
    <name type="scientific">Bacteroides caccae</name>
    <dbReference type="NCBI Taxonomy" id="47678"/>
    <lineage>
        <taxon>Bacteria</taxon>
        <taxon>Pseudomonadati</taxon>
        <taxon>Bacteroidota</taxon>
        <taxon>Bacteroidia</taxon>
        <taxon>Bacteroidales</taxon>
        <taxon>Bacteroidaceae</taxon>
        <taxon>Bacteroides</taxon>
    </lineage>
</organism>
<sequence>MKVFKMIVTDIAVKQFGGLLKKLKDIIRVSYMLALEIVK</sequence>
<gene>
    <name evidence="1" type="ORF">ERS852494_00983</name>
</gene>
<dbReference type="STRING" id="47678.ERS852494_00983"/>
<protein>
    <submittedName>
        <fullName evidence="1">Uncharacterized protein</fullName>
    </submittedName>
</protein>
<accession>A0A174ITP9</accession>
<proteinExistence type="predicted"/>
<dbReference type="EMBL" id="CZAI01000002">
    <property type="protein sequence ID" value="CUO88269.1"/>
    <property type="molecule type" value="Genomic_DNA"/>
</dbReference>